<evidence type="ECO:0000256" key="5">
    <source>
        <dbReference type="ARBA" id="ARBA00023040"/>
    </source>
</evidence>
<evidence type="ECO:0000256" key="1">
    <source>
        <dbReference type="ARBA" id="ARBA00004141"/>
    </source>
</evidence>
<dbReference type="PANTHER" id="PTHR24243:SF233">
    <property type="entry name" value="THYROTROPIN-RELEASING HORMONE RECEPTOR"/>
    <property type="match status" value="1"/>
</dbReference>
<dbReference type="GO" id="GO:0004930">
    <property type="term" value="F:G protein-coupled receptor activity"/>
    <property type="evidence" value="ECO:0007669"/>
    <property type="project" value="UniProtKB-KW"/>
</dbReference>
<protein>
    <submittedName>
        <fullName evidence="11">G_PROTEIN_RECEP_F1_2 domain-containing protein</fullName>
    </submittedName>
</protein>
<gene>
    <name evidence="11" type="primary">AVEN_238977_1</name>
    <name evidence="11" type="ORF">NPIL_406751</name>
</gene>
<dbReference type="Gene3D" id="1.20.1070.10">
    <property type="entry name" value="Rhodopsin 7-helix transmembrane proteins"/>
    <property type="match status" value="1"/>
</dbReference>
<name>A0A8X6MVD0_NEPPI</name>
<dbReference type="InterPro" id="IPR017452">
    <property type="entry name" value="GPCR_Rhodpsn_7TM"/>
</dbReference>
<evidence type="ECO:0000259" key="10">
    <source>
        <dbReference type="PROSITE" id="PS50262"/>
    </source>
</evidence>
<feature type="transmembrane region" description="Helical" evidence="9">
    <location>
        <begin position="66"/>
        <end position="85"/>
    </location>
</feature>
<feature type="transmembrane region" description="Helical" evidence="9">
    <location>
        <begin position="211"/>
        <end position="233"/>
    </location>
</feature>
<evidence type="ECO:0000256" key="4">
    <source>
        <dbReference type="ARBA" id="ARBA00022989"/>
    </source>
</evidence>
<dbReference type="PRINTS" id="PR00237">
    <property type="entry name" value="GPCRRHODOPSN"/>
</dbReference>
<evidence type="ECO:0000256" key="9">
    <source>
        <dbReference type="SAM" id="Phobius"/>
    </source>
</evidence>
<evidence type="ECO:0000256" key="8">
    <source>
        <dbReference type="ARBA" id="ARBA00023224"/>
    </source>
</evidence>
<comment type="caution">
    <text evidence="11">The sequence shown here is derived from an EMBL/GenBank/DDBJ whole genome shotgun (WGS) entry which is preliminary data.</text>
</comment>
<feature type="domain" description="G-protein coupled receptors family 1 profile" evidence="10">
    <location>
        <begin position="36"/>
        <end position="230"/>
    </location>
</feature>
<keyword evidence="7" id="KW-0675">Receptor</keyword>
<dbReference type="Pfam" id="PF00001">
    <property type="entry name" value="7tm_1"/>
    <property type="match status" value="1"/>
</dbReference>
<evidence type="ECO:0000256" key="6">
    <source>
        <dbReference type="ARBA" id="ARBA00023136"/>
    </source>
</evidence>
<evidence type="ECO:0000256" key="3">
    <source>
        <dbReference type="ARBA" id="ARBA00022692"/>
    </source>
</evidence>
<dbReference type="PROSITE" id="PS50262">
    <property type="entry name" value="G_PROTEIN_RECEP_F1_2"/>
    <property type="match status" value="1"/>
</dbReference>
<keyword evidence="3 9" id="KW-0812">Transmembrane</keyword>
<comment type="subcellular location">
    <subcellularLocation>
        <location evidence="1">Membrane</location>
        <topology evidence="1">Multi-pass membrane protein</topology>
    </subcellularLocation>
</comment>
<dbReference type="OrthoDB" id="10036964at2759"/>
<dbReference type="SUPFAM" id="SSF81321">
    <property type="entry name" value="Family A G protein-coupled receptor-like"/>
    <property type="match status" value="1"/>
</dbReference>
<keyword evidence="6 9" id="KW-0472">Membrane</keyword>
<sequence>MLCGGLVSLQFSANHLFRFFTGKAVPYVELTAAHGSVLTILAISFERYYAICQPLKAGYTCTQIRALAIIGAVWLTAGLLTTPVLPTVQYGLEESLTSAGQMVPVCAQVVEKLWQKLYYCTAIGLFYALPFLILVGVYCHIARHLMAGSRVLASSSEETQMRARKQVVFMLVAVVVSFFICLLPFRIFTLWVIFSTPESVLSLGMETYYNILYFCRLLVYMNAALNPILYNAISSKFRGSVIRLLRCSNMRSRLTRQITKGTTTSSTATTSGSVKKDTLLSHQHSNRQLRVTVNSNSLWNTSGRGPKPENV</sequence>
<feature type="transmembrane region" description="Helical" evidence="9">
    <location>
        <begin position="167"/>
        <end position="191"/>
    </location>
</feature>
<dbReference type="InterPro" id="IPR000276">
    <property type="entry name" value="GPCR_Rhodpsn"/>
</dbReference>
<dbReference type="GO" id="GO:0005886">
    <property type="term" value="C:plasma membrane"/>
    <property type="evidence" value="ECO:0007669"/>
    <property type="project" value="TreeGrafter"/>
</dbReference>
<accession>A0A8X6MVD0</accession>
<dbReference type="Proteomes" id="UP000887013">
    <property type="component" value="Unassembled WGS sequence"/>
</dbReference>
<keyword evidence="8" id="KW-0807">Transducer</keyword>
<proteinExistence type="inferred from homology"/>
<reference evidence="11" key="1">
    <citation type="submission" date="2020-08" db="EMBL/GenBank/DDBJ databases">
        <title>Multicomponent nature underlies the extraordinary mechanical properties of spider dragline silk.</title>
        <authorList>
            <person name="Kono N."/>
            <person name="Nakamura H."/>
            <person name="Mori M."/>
            <person name="Yoshida Y."/>
            <person name="Ohtoshi R."/>
            <person name="Malay A.D."/>
            <person name="Moran D.A.P."/>
            <person name="Tomita M."/>
            <person name="Numata K."/>
            <person name="Arakawa K."/>
        </authorList>
    </citation>
    <scope>NUCLEOTIDE SEQUENCE</scope>
</reference>
<comment type="similarity">
    <text evidence="2">Belongs to the G-protein coupled receptor 1 family.</text>
</comment>
<feature type="transmembrane region" description="Helical" evidence="9">
    <location>
        <begin position="122"/>
        <end position="146"/>
    </location>
</feature>
<keyword evidence="5" id="KW-0297">G-protein coupled receptor</keyword>
<organism evidence="11 12">
    <name type="scientific">Nephila pilipes</name>
    <name type="common">Giant wood spider</name>
    <name type="synonym">Nephila maculata</name>
    <dbReference type="NCBI Taxonomy" id="299642"/>
    <lineage>
        <taxon>Eukaryota</taxon>
        <taxon>Metazoa</taxon>
        <taxon>Ecdysozoa</taxon>
        <taxon>Arthropoda</taxon>
        <taxon>Chelicerata</taxon>
        <taxon>Arachnida</taxon>
        <taxon>Araneae</taxon>
        <taxon>Araneomorphae</taxon>
        <taxon>Entelegynae</taxon>
        <taxon>Araneoidea</taxon>
        <taxon>Nephilidae</taxon>
        <taxon>Nephila</taxon>
    </lineage>
</organism>
<feature type="transmembrane region" description="Helical" evidence="9">
    <location>
        <begin position="24"/>
        <end position="45"/>
    </location>
</feature>
<keyword evidence="4 9" id="KW-1133">Transmembrane helix</keyword>
<evidence type="ECO:0000313" key="12">
    <source>
        <dbReference type="Proteomes" id="UP000887013"/>
    </source>
</evidence>
<dbReference type="PANTHER" id="PTHR24243">
    <property type="entry name" value="G-PROTEIN COUPLED RECEPTOR"/>
    <property type="match status" value="1"/>
</dbReference>
<evidence type="ECO:0000256" key="7">
    <source>
        <dbReference type="ARBA" id="ARBA00023170"/>
    </source>
</evidence>
<keyword evidence="12" id="KW-1185">Reference proteome</keyword>
<evidence type="ECO:0000313" key="11">
    <source>
        <dbReference type="EMBL" id="GFS79767.1"/>
    </source>
</evidence>
<dbReference type="AlphaFoldDB" id="A0A8X6MVD0"/>
<dbReference type="EMBL" id="BMAW01051322">
    <property type="protein sequence ID" value="GFS79767.1"/>
    <property type="molecule type" value="Genomic_DNA"/>
</dbReference>
<evidence type="ECO:0000256" key="2">
    <source>
        <dbReference type="ARBA" id="ARBA00010663"/>
    </source>
</evidence>